<evidence type="ECO:0000313" key="3">
    <source>
        <dbReference type="Proteomes" id="UP000570851"/>
    </source>
</evidence>
<feature type="chain" id="PRO_5047287627" evidence="1">
    <location>
        <begin position="22"/>
        <end position="125"/>
    </location>
</feature>
<keyword evidence="1" id="KW-0732">Signal</keyword>
<proteinExistence type="predicted"/>
<keyword evidence="3" id="KW-1185">Reference proteome</keyword>
<evidence type="ECO:0000313" key="2">
    <source>
        <dbReference type="EMBL" id="MBC1302680.1"/>
    </source>
</evidence>
<dbReference type="RefSeq" id="WP_013036467.1">
    <property type="nucleotide sequence ID" value="NZ_JACKZP010000040.1"/>
</dbReference>
<feature type="signal peptide" evidence="1">
    <location>
        <begin position="1"/>
        <end position="21"/>
    </location>
</feature>
<sequence>MKRVLSAFAFSLVLLPAVANAQAVIMGGDGSYLGLVSSDSYAEESICNKYGTYGSPYQENSIFNQYGTYGGTYSELGAYNPRAGRPPALVENGQVVDIISKDRRLKPSLRIDPDMLRFQVCGEAL</sequence>
<reference evidence="2 3" key="1">
    <citation type="submission" date="2019-11" db="EMBL/GenBank/DDBJ databases">
        <title>Comparison of genomes from free-living endosymbiotic cyanobacteria isolated from Azolla.</title>
        <authorList>
            <person name="Thiel T."/>
            <person name="Pratte B."/>
        </authorList>
    </citation>
    <scope>NUCLEOTIDE SEQUENCE [LARGE SCALE GENOMIC DNA]</scope>
    <source>
        <strain evidence="2 3">N2B</strain>
    </source>
</reference>
<dbReference type="GeneID" id="58725299"/>
<comment type="caution">
    <text evidence="2">The sequence shown here is derived from an EMBL/GenBank/DDBJ whole genome shotgun (WGS) entry which is preliminary data.</text>
</comment>
<name>A0ABR6S8I9_ANAVA</name>
<dbReference type="Proteomes" id="UP000570851">
    <property type="component" value="Unassembled WGS sequence"/>
</dbReference>
<dbReference type="EMBL" id="JACKZP010000040">
    <property type="protein sequence ID" value="MBC1302680.1"/>
    <property type="molecule type" value="Genomic_DNA"/>
</dbReference>
<protein>
    <submittedName>
        <fullName evidence="2">Uncharacterized protein</fullName>
    </submittedName>
</protein>
<evidence type="ECO:0000256" key="1">
    <source>
        <dbReference type="SAM" id="SignalP"/>
    </source>
</evidence>
<organism evidence="2 3">
    <name type="scientific">Trichormus variabilis N2B</name>
    <dbReference type="NCBI Taxonomy" id="2681315"/>
    <lineage>
        <taxon>Bacteria</taxon>
        <taxon>Bacillati</taxon>
        <taxon>Cyanobacteriota</taxon>
        <taxon>Cyanophyceae</taxon>
        <taxon>Nostocales</taxon>
        <taxon>Nostocaceae</taxon>
        <taxon>Trichormus</taxon>
    </lineage>
</organism>
<accession>A0ABR6S8I9</accession>
<gene>
    <name evidence="2" type="ORF">GNE12_12230</name>
</gene>